<evidence type="ECO:0000256" key="2">
    <source>
        <dbReference type="ARBA" id="ARBA00011738"/>
    </source>
</evidence>
<evidence type="ECO:0000256" key="3">
    <source>
        <dbReference type="ARBA" id="ARBA00022598"/>
    </source>
</evidence>
<dbReference type="EC" id="6.1.1.21" evidence="9"/>
<comment type="similarity">
    <text evidence="1 9">Belongs to the class-II aminoacyl-tRNA synthetase family.</text>
</comment>
<dbReference type="PROSITE" id="PS50862">
    <property type="entry name" value="AA_TRNA_LIGASE_II"/>
    <property type="match status" value="1"/>
</dbReference>
<accession>A0A6M1SY77</accession>
<dbReference type="NCBIfam" id="TIGR00442">
    <property type="entry name" value="hisS"/>
    <property type="match status" value="1"/>
</dbReference>
<evidence type="ECO:0000259" key="11">
    <source>
        <dbReference type="PROSITE" id="PS50862"/>
    </source>
</evidence>
<dbReference type="InterPro" id="IPR004516">
    <property type="entry name" value="HisRS/HisZ"/>
</dbReference>
<dbReference type="AlphaFoldDB" id="A0A6M1SY77"/>
<dbReference type="InterPro" id="IPR006195">
    <property type="entry name" value="aa-tRNA-synth_II"/>
</dbReference>
<organism evidence="12 13">
    <name type="scientific">Halalkalibaculum roseum</name>
    <dbReference type="NCBI Taxonomy" id="2709311"/>
    <lineage>
        <taxon>Bacteria</taxon>
        <taxon>Pseudomonadati</taxon>
        <taxon>Balneolota</taxon>
        <taxon>Balneolia</taxon>
        <taxon>Balneolales</taxon>
        <taxon>Balneolaceae</taxon>
        <taxon>Halalkalibaculum</taxon>
    </lineage>
</organism>
<sequence>MAQPKFSTHLGMVDILPDEVGKWQAIERIIHEEARKFNFEEIRTPIMEQTELIARGVGQLTDIVTKEMFAFERGDDHYVLRPECTAPVVRAFVEHHLEQRGGSQNLYYIGPMFRAERPQKGRQRQFHQFGAEIIGPDDPIADVEIISLMLSIYNRVGITNTTLKINSVGDPESRAAYKEALKNYFRPHLDEMSEISRERFEKNPMRILDSKEEEDQEFIAKAPVITEYLSEETEEHYARVKTHLDELEISYTEDPHLVRGLDYYTRTAFELISPDLGAQDALGGGGRYDLLVEEIGGQHTPAVGFAAGIERLLIACEELDISLGEEKSVDIYIVTIGENARTWALNHLPKLRANGISAAMDYMGRSVKAQMKDADRENAKYTIIVGDNELKEGKFTLRDMKASEEEALDFENIVERLKKKV</sequence>
<comment type="caution">
    <text evidence="12">The sequence shown here is derived from an EMBL/GenBank/DDBJ whole genome shotgun (WGS) entry which is preliminary data.</text>
</comment>
<keyword evidence="7 9" id="KW-0030">Aminoacyl-tRNA synthetase</keyword>
<feature type="binding site" evidence="10">
    <location>
        <position position="259"/>
    </location>
    <ligand>
        <name>L-histidine</name>
        <dbReference type="ChEBI" id="CHEBI:57595"/>
    </ligand>
</feature>
<dbReference type="InterPro" id="IPR015807">
    <property type="entry name" value="His-tRNA-ligase"/>
</dbReference>
<gene>
    <name evidence="9" type="primary">hisS</name>
    <name evidence="12" type="ORF">G3570_15390</name>
</gene>
<dbReference type="EMBL" id="JAALLT010000005">
    <property type="protein sequence ID" value="NGP78032.1"/>
    <property type="molecule type" value="Genomic_DNA"/>
</dbReference>
<feature type="binding site" evidence="10">
    <location>
        <position position="128"/>
    </location>
    <ligand>
        <name>L-histidine</name>
        <dbReference type="ChEBI" id="CHEBI:57595"/>
    </ligand>
</feature>
<comment type="subunit">
    <text evidence="2 9">Homodimer.</text>
</comment>
<dbReference type="RefSeq" id="WP_165143766.1">
    <property type="nucleotide sequence ID" value="NZ_JAALLT010000005.1"/>
</dbReference>
<comment type="subcellular location">
    <subcellularLocation>
        <location evidence="9">Cytoplasm</location>
    </subcellularLocation>
</comment>
<dbReference type="CDD" id="cd00773">
    <property type="entry name" value="HisRS-like_core"/>
    <property type="match status" value="1"/>
</dbReference>
<dbReference type="GO" id="GO:0005737">
    <property type="term" value="C:cytoplasm"/>
    <property type="evidence" value="ECO:0007669"/>
    <property type="project" value="UniProtKB-SubCell"/>
</dbReference>
<dbReference type="CDD" id="cd00859">
    <property type="entry name" value="HisRS_anticodon"/>
    <property type="match status" value="1"/>
</dbReference>
<evidence type="ECO:0000256" key="5">
    <source>
        <dbReference type="ARBA" id="ARBA00022840"/>
    </source>
</evidence>
<proteinExistence type="inferred from homology"/>
<feature type="binding site" evidence="10">
    <location>
        <begin position="263"/>
        <end position="264"/>
    </location>
    <ligand>
        <name>L-histidine</name>
        <dbReference type="ChEBI" id="CHEBI:57595"/>
    </ligand>
</feature>
<evidence type="ECO:0000256" key="10">
    <source>
        <dbReference type="PIRSR" id="PIRSR001549-1"/>
    </source>
</evidence>
<dbReference type="HAMAP" id="MF_00127">
    <property type="entry name" value="His_tRNA_synth"/>
    <property type="match status" value="1"/>
</dbReference>
<feature type="binding site" evidence="10">
    <location>
        <position position="114"/>
    </location>
    <ligand>
        <name>L-histidine</name>
        <dbReference type="ChEBI" id="CHEBI:57595"/>
    </ligand>
</feature>
<evidence type="ECO:0000256" key="7">
    <source>
        <dbReference type="ARBA" id="ARBA00023146"/>
    </source>
</evidence>
<dbReference type="InterPro" id="IPR036621">
    <property type="entry name" value="Anticodon-bd_dom_sf"/>
</dbReference>
<name>A0A6M1SY77_9BACT</name>
<feature type="domain" description="Aminoacyl-transfer RNA synthetases class-II family profile" evidence="11">
    <location>
        <begin position="24"/>
        <end position="315"/>
    </location>
</feature>
<keyword evidence="5 9" id="KW-0067">ATP-binding</keyword>
<dbReference type="InterPro" id="IPR041715">
    <property type="entry name" value="HisRS-like_core"/>
</dbReference>
<dbReference type="Pfam" id="PF13393">
    <property type="entry name" value="tRNA-synt_His"/>
    <property type="match status" value="1"/>
</dbReference>
<feature type="binding site" evidence="10">
    <location>
        <begin position="83"/>
        <end position="85"/>
    </location>
    <ligand>
        <name>L-histidine</name>
        <dbReference type="ChEBI" id="CHEBI:57595"/>
    </ligand>
</feature>
<dbReference type="GO" id="GO:0004821">
    <property type="term" value="F:histidine-tRNA ligase activity"/>
    <property type="evidence" value="ECO:0007669"/>
    <property type="project" value="UniProtKB-UniRule"/>
</dbReference>
<feature type="binding site" evidence="10">
    <location>
        <position position="132"/>
    </location>
    <ligand>
        <name>L-histidine</name>
        <dbReference type="ChEBI" id="CHEBI:57595"/>
    </ligand>
</feature>
<dbReference type="InterPro" id="IPR045864">
    <property type="entry name" value="aa-tRNA-synth_II/BPL/LPL"/>
</dbReference>
<keyword evidence="3 9" id="KW-0436">Ligase</keyword>
<dbReference type="PANTHER" id="PTHR43707:SF1">
    <property type="entry name" value="HISTIDINE--TRNA LIGASE, MITOCHONDRIAL-RELATED"/>
    <property type="match status" value="1"/>
</dbReference>
<dbReference type="Pfam" id="PF03129">
    <property type="entry name" value="HGTP_anticodon"/>
    <property type="match status" value="1"/>
</dbReference>
<evidence type="ECO:0000313" key="12">
    <source>
        <dbReference type="EMBL" id="NGP78032.1"/>
    </source>
</evidence>
<keyword evidence="4 9" id="KW-0547">Nucleotide-binding</keyword>
<keyword evidence="6 9" id="KW-0648">Protein biosynthesis</keyword>
<evidence type="ECO:0000256" key="8">
    <source>
        <dbReference type="ARBA" id="ARBA00047639"/>
    </source>
</evidence>
<dbReference type="SUPFAM" id="SSF55681">
    <property type="entry name" value="Class II aaRS and biotin synthetases"/>
    <property type="match status" value="1"/>
</dbReference>
<protein>
    <recommendedName>
        <fullName evidence="9">Histidine--tRNA ligase</fullName>
        <ecNumber evidence="9">6.1.1.21</ecNumber>
    </recommendedName>
    <alternativeName>
        <fullName evidence="9">Histidyl-tRNA synthetase</fullName>
        <shortName evidence="9">HisRS</shortName>
    </alternativeName>
</protein>
<evidence type="ECO:0000256" key="6">
    <source>
        <dbReference type="ARBA" id="ARBA00022917"/>
    </source>
</evidence>
<reference evidence="12 13" key="1">
    <citation type="submission" date="2020-02" db="EMBL/GenBank/DDBJ databases">
        <title>Balneolaceae bacterium YR4-1, complete genome.</title>
        <authorList>
            <person name="Li Y."/>
            <person name="Wu S."/>
        </authorList>
    </citation>
    <scope>NUCLEOTIDE SEQUENCE [LARGE SCALE GENOMIC DNA]</scope>
    <source>
        <strain evidence="12 13">YR4-1</strain>
    </source>
</reference>
<keyword evidence="13" id="KW-1185">Reference proteome</keyword>
<dbReference type="SUPFAM" id="SSF52954">
    <property type="entry name" value="Class II aaRS ABD-related"/>
    <property type="match status" value="1"/>
</dbReference>
<evidence type="ECO:0000256" key="9">
    <source>
        <dbReference type="HAMAP-Rule" id="MF_00127"/>
    </source>
</evidence>
<dbReference type="InterPro" id="IPR004154">
    <property type="entry name" value="Anticodon-bd"/>
</dbReference>
<dbReference type="GO" id="GO:0006427">
    <property type="term" value="P:histidyl-tRNA aminoacylation"/>
    <property type="evidence" value="ECO:0007669"/>
    <property type="project" value="UniProtKB-UniRule"/>
</dbReference>
<comment type="catalytic activity">
    <reaction evidence="8 9">
        <text>tRNA(His) + L-histidine + ATP = L-histidyl-tRNA(His) + AMP + diphosphate + H(+)</text>
        <dbReference type="Rhea" id="RHEA:17313"/>
        <dbReference type="Rhea" id="RHEA-COMP:9665"/>
        <dbReference type="Rhea" id="RHEA-COMP:9689"/>
        <dbReference type="ChEBI" id="CHEBI:15378"/>
        <dbReference type="ChEBI" id="CHEBI:30616"/>
        <dbReference type="ChEBI" id="CHEBI:33019"/>
        <dbReference type="ChEBI" id="CHEBI:57595"/>
        <dbReference type="ChEBI" id="CHEBI:78442"/>
        <dbReference type="ChEBI" id="CHEBI:78527"/>
        <dbReference type="ChEBI" id="CHEBI:456215"/>
        <dbReference type="EC" id="6.1.1.21"/>
    </reaction>
</comment>
<dbReference type="GO" id="GO:0005524">
    <property type="term" value="F:ATP binding"/>
    <property type="evidence" value="ECO:0007669"/>
    <property type="project" value="UniProtKB-UniRule"/>
</dbReference>
<dbReference type="Gene3D" id="3.40.50.800">
    <property type="entry name" value="Anticodon-binding domain"/>
    <property type="match status" value="1"/>
</dbReference>
<dbReference type="PIRSF" id="PIRSF001549">
    <property type="entry name" value="His-tRNA_synth"/>
    <property type="match status" value="1"/>
</dbReference>
<keyword evidence="9" id="KW-0963">Cytoplasm</keyword>
<evidence type="ECO:0000313" key="13">
    <source>
        <dbReference type="Proteomes" id="UP000473278"/>
    </source>
</evidence>
<dbReference type="InterPro" id="IPR033656">
    <property type="entry name" value="HisRS_anticodon"/>
</dbReference>
<dbReference type="Proteomes" id="UP000473278">
    <property type="component" value="Unassembled WGS sequence"/>
</dbReference>
<dbReference type="PANTHER" id="PTHR43707">
    <property type="entry name" value="HISTIDYL-TRNA SYNTHETASE"/>
    <property type="match status" value="1"/>
</dbReference>
<dbReference type="Gene3D" id="3.30.930.10">
    <property type="entry name" value="Bira Bifunctional Protein, Domain 2"/>
    <property type="match status" value="1"/>
</dbReference>
<evidence type="ECO:0000256" key="1">
    <source>
        <dbReference type="ARBA" id="ARBA00008226"/>
    </source>
</evidence>
<evidence type="ECO:0000256" key="4">
    <source>
        <dbReference type="ARBA" id="ARBA00022741"/>
    </source>
</evidence>